<feature type="region of interest" description="Disordered" evidence="1">
    <location>
        <begin position="26"/>
        <end position="65"/>
    </location>
</feature>
<reference evidence="2 3" key="1">
    <citation type="journal article" date="2019" name="Sci. Rep.">
        <title>A high-quality genome of Eragrostis curvula grass provides insights into Poaceae evolution and supports new strategies to enhance forage quality.</title>
        <authorList>
            <person name="Carballo J."/>
            <person name="Santos B.A.C.M."/>
            <person name="Zappacosta D."/>
            <person name="Garbus I."/>
            <person name="Selva J.P."/>
            <person name="Gallo C.A."/>
            <person name="Diaz A."/>
            <person name="Albertini E."/>
            <person name="Caccamo M."/>
            <person name="Echenique V."/>
        </authorList>
    </citation>
    <scope>NUCLEOTIDE SEQUENCE [LARGE SCALE GENOMIC DNA]</scope>
    <source>
        <strain evidence="3">cv. Victoria</strain>
        <tissue evidence="2">Leaf</tissue>
    </source>
</reference>
<dbReference type="PANTHER" id="PTHR33785">
    <property type="entry name" value="OS06G0550800 PROTEIN"/>
    <property type="match status" value="1"/>
</dbReference>
<keyword evidence="3" id="KW-1185">Reference proteome</keyword>
<evidence type="ECO:0000313" key="3">
    <source>
        <dbReference type="Proteomes" id="UP000324897"/>
    </source>
</evidence>
<feature type="non-terminal residue" evidence="2">
    <location>
        <position position="1"/>
    </location>
</feature>
<proteinExistence type="predicted"/>
<dbReference type="AlphaFoldDB" id="A0A5J9SRC4"/>
<dbReference type="OrthoDB" id="1725654at2759"/>
<dbReference type="PANTHER" id="PTHR33785:SF8">
    <property type="entry name" value="BZIP DOMAIN-CONTAINING PROTEIN"/>
    <property type="match status" value="1"/>
</dbReference>
<evidence type="ECO:0000256" key="1">
    <source>
        <dbReference type="SAM" id="MobiDB-lite"/>
    </source>
</evidence>
<dbReference type="Proteomes" id="UP000324897">
    <property type="component" value="Unassembled WGS sequence"/>
</dbReference>
<name>A0A5J9SRC4_9POAL</name>
<sequence length="149" mass="16685">MEGDEVLESMDSLWFYSSVFLLQPSSKHKQNEHKQIECPEELNARQQQDSSENHGMSSESSCQGPRCVKEVVAAASCRKPPAIERRTAAGSCRESDERVDLWLKKQRRPTRVVAVPARCSPAPMPPHDDGMAMKAHLRSWAHAVACSVR</sequence>
<accession>A0A5J9SRC4</accession>
<comment type="caution">
    <text evidence="2">The sequence shown here is derived from an EMBL/GenBank/DDBJ whole genome shotgun (WGS) entry which is preliminary data.</text>
</comment>
<dbReference type="Gramene" id="TVU01572">
    <property type="protein sequence ID" value="TVU01572"/>
    <property type="gene ID" value="EJB05_52944"/>
</dbReference>
<dbReference type="EMBL" id="RWGY01000416">
    <property type="protein sequence ID" value="TVU01572.1"/>
    <property type="molecule type" value="Genomic_DNA"/>
</dbReference>
<gene>
    <name evidence="2" type="ORF">EJB05_52944</name>
</gene>
<organism evidence="2 3">
    <name type="scientific">Eragrostis curvula</name>
    <name type="common">weeping love grass</name>
    <dbReference type="NCBI Taxonomy" id="38414"/>
    <lineage>
        <taxon>Eukaryota</taxon>
        <taxon>Viridiplantae</taxon>
        <taxon>Streptophyta</taxon>
        <taxon>Embryophyta</taxon>
        <taxon>Tracheophyta</taxon>
        <taxon>Spermatophyta</taxon>
        <taxon>Magnoliopsida</taxon>
        <taxon>Liliopsida</taxon>
        <taxon>Poales</taxon>
        <taxon>Poaceae</taxon>
        <taxon>PACMAD clade</taxon>
        <taxon>Chloridoideae</taxon>
        <taxon>Eragrostideae</taxon>
        <taxon>Eragrostidinae</taxon>
        <taxon>Eragrostis</taxon>
    </lineage>
</organism>
<evidence type="ECO:0000313" key="2">
    <source>
        <dbReference type="EMBL" id="TVU01572.1"/>
    </source>
</evidence>
<protein>
    <submittedName>
        <fullName evidence="2">Uncharacterized protein</fullName>
    </submittedName>
</protein>